<evidence type="ECO:0000259" key="1">
    <source>
        <dbReference type="Pfam" id="PF13472"/>
    </source>
</evidence>
<dbReference type="OrthoDB" id="3465773at2"/>
<dbReference type="InterPro" id="IPR013830">
    <property type="entry name" value="SGNH_hydro"/>
</dbReference>
<dbReference type="AlphaFoldDB" id="A0A1J4N4U8"/>
<protein>
    <submittedName>
        <fullName evidence="2">GDSL family lipase</fullName>
    </submittedName>
</protein>
<reference evidence="2" key="1">
    <citation type="submission" date="2016-10" db="EMBL/GenBank/DDBJ databases">
        <title>Draft Genome Sequence of Nocardioides luteus Strain BAFB, an Alkane-Degrading Bacterium Isolated from JP-7 Polluted Soil.</title>
        <authorList>
            <person name="Brown L."/>
            <person name="Ruiz O.N."/>
            <person name="Gunasekera T."/>
        </authorList>
    </citation>
    <scope>NUCLEOTIDE SEQUENCE [LARGE SCALE GENOMIC DNA]</scope>
    <source>
        <strain evidence="2">BAFB</strain>
    </source>
</reference>
<dbReference type="Pfam" id="PF13472">
    <property type="entry name" value="Lipase_GDSL_2"/>
    <property type="match status" value="1"/>
</dbReference>
<keyword evidence="3" id="KW-1185">Reference proteome</keyword>
<accession>A0A1J4N4U8</accession>
<dbReference type="EMBL" id="JZDQ02000014">
    <property type="protein sequence ID" value="OIJ26563.1"/>
    <property type="molecule type" value="Genomic_DNA"/>
</dbReference>
<sequence length="259" mass="28663">MGTYLRYAALGDSATVGLGDPVTEGWRGWARLLAEALGQTYDISFCNTAIIGATSTVVVEQQLADAVAHRPDVASLIVGVNDVMRSAWDTTRLRNDLMTCADALAGQGALLMTARFHDHSVMWPMPGWMKRSIQRRTADLNAIWDEVHATYGGLRLDLGAVPDLHERRFWAADRLHPSELGHRRMARAFGEQLVAYGFSFEPPSLEPAGGLPTSWRQDLAWMAGEGVPWMGRRARDLGPWVVRRAWARPSGEPRQETVA</sequence>
<dbReference type="SUPFAM" id="SSF52266">
    <property type="entry name" value="SGNH hydrolase"/>
    <property type="match status" value="1"/>
</dbReference>
<organism evidence="2 3">
    <name type="scientific">Nocardioides luteus</name>
    <dbReference type="NCBI Taxonomy" id="1844"/>
    <lineage>
        <taxon>Bacteria</taxon>
        <taxon>Bacillati</taxon>
        <taxon>Actinomycetota</taxon>
        <taxon>Actinomycetes</taxon>
        <taxon>Propionibacteriales</taxon>
        <taxon>Nocardioidaceae</taxon>
        <taxon>Nocardioides</taxon>
    </lineage>
</organism>
<dbReference type="Gene3D" id="3.40.50.1110">
    <property type="entry name" value="SGNH hydrolase"/>
    <property type="match status" value="1"/>
</dbReference>
<evidence type="ECO:0000313" key="3">
    <source>
        <dbReference type="Proteomes" id="UP000033772"/>
    </source>
</evidence>
<dbReference type="STRING" id="1844.UG56_011350"/>
<feature type="domain" description="SGNH hydrolase-type esterase" evidence="1">
    <location>
        <begin position="9"/>
        <end position="184"/>
    </location>
</feature>
<dbReference type="Proteomes" id="UP000033772">
    <property type="component" value="Unassembled WGS sequence"/>
</dbReference>
<comment type="caution">
    <text evidence="2">The sequence shown here is derived from an EMBL/GenBank/DDBJ whole genome shotgun (WGS) entry which is preliminary data.</text>
</comment>
<evidence type="ECO:0000313" key="2">
    <source>
        <dbReference type="EMBL" id="OIJ26563.1"/>
    </source>
</evidence>
<dbReference type="PANTHER" id="PTHR43784:SF2">
    <property type="entry name" value="GDSL-LIKE LIPASE_ACYLHYDROLASE, PUTATIVE (AFU_ORTHOLOGUE AFUA_2G00820)-RELATED"/>
    <property type="match status" value="1"/>
</dbReference>
<proteinExistence type="predicted"/>
<dbReference type="InterPro" id="IPR036514">
    <property type="entry name" value="SGNH_hydro_sf"/>
</dbReference>
<dbReference type="RefSeq" id="WP_045548527.1">
    <property type="nucleotide sequence ID" value="NZ_JZDQ02000014.1"/>
</dbReference>
<dbReference type="InterPro" id="IPR053140">
    <property type="entry name" value="GDSL_Rv0518-like"/>
</dbReference>
<gene>
    <name evidence="2" type="ORF">UG56_011350</name>
</gene>
<dbReference type="PANTHER" id="PTHR43784">
    <property type="entry name" value="GDSL-LIKE LIPASE/ACYLHYDROLASE, PUTATIVE (AFU_ORTHOLOGUE AFUA_2G00820)-RELATED"/>
    <property type="match status" value="1"/>
</dbReference>
<name>A0A1J4N4U8_9ACTN</name>
<dbReference type="CDD" id="cd01832">
    <property type="entry name" value="SGNH_hydrolase_like_1"/>
    <property type="match status" value="1"/>
</dbReference>